<evidence type="ECO:0000313" key="2">
    <source>
        <dbReference type="Proteomes" id="UP000249203"/>
    </source>
</evidence>
<comment type="caution">
    <text evidence="1">The sequence shown here is derived from an EMBL/GenBank/DDBJ whole genome shotgun (WGS) entry which is preliminary data.</text>
</comment>
<reference evidence="1 2" key="1">
    <citation type="submission" date="2018-06" db="EMBL/GenBank/DDBJ databases">
        <title>Genomic Encyclopedia of Type Strains, Phase III (KMG-III): the genomes of soil and plant-associated and newly described type strains.</title>
        <authorList>
            <person name="Whitman W."/>
        </authorList>
    </citation>
    <scope>NUCLEOTIDE SEQUENCE [LARGE SCALE GENOMIC DNA]</scope>
    <source>
        <strain evidence="1 2">CGMCC 1.15366</strain>
    </source>
</reference>
<dbReference type="AlphaFoldDB" id="A0A327X7F6"/>
<protein>
    <submittedName>
        <fullName evidence="1">Uncharacterized protein</fullName>
    </submittedName>
</protein>
<dbReference type="Proteomes" id="UP000249203">
    <property type="component" value="Unassembled WGS sequence"/>
</dbReference>
<name>A0A327X7F6_9GAMM</name>
<dbReference type="EMBL" id="QLMD01000001">
    <property type="protein sequence ID" value="RAK01582.1"/>
    <property type="molecule type" value="Genomic_DNA"/>
</dbReference>
<evidence type="ECO:0000313" key="1">
    <source>
        <dbReference type="EMBL" id="RAK01582.1"/>
    </source>
</evidence>
<gene>
    <name evidence="1" type="ORF">B0I24_101205</name>
</gene>
<accession>A0A327X7F6</accession>
<sequence>MHTTDRFEAMVCNEPMPAREVLQKASQIIQARYARLSEPFTSL</sequence>
<organism evidence="1 2">
    <name type="scientific">Aliidiomarina maris</name>
    <dbReference type="NCBI Taxonomy" id="531312"/>
    <lineage>
        <taxon>Bacteria</taxon>
        <taxon>Pseudomonadati</taxon>
        <taxon>Pseudomonadota</taxon>
        <taxon>Gammaproteobacteria</taxon>
        <taxon>Alteromonadales</taxon>
        <taxon>Idiomarinaceae</taxon>
        <taxon>Aliidiomarina</taxon>
    </lineage>
</organism>
<proteinExistence type="predicted"/>